<proteinExistence type="predicted"/>
<name>D2R2X8_PIRSD</name>
<keyword evidence="1" id="KW-0472">Membrane</keyword>
<dbReference type="EMBL" id="CP001848">
    <property type="protein sequence ID" value="ADB18711.1"/>
    <property type="molecule type" value="Genomic_DNA"/>
</dbReference>
<gene>
    <name evidence="2" type="ordered locus">Psta_4058</name>
</gene>
<feature type="transmembrane region" description="Helical" evidence="1">
    <location>
        <begin position="306"/>
        <end position="327"/>
    </location>
</feature>
<dbReference type="OrthoDB" id="3182597at2"/>
<dbReference type="HOGENOM" id="CLU_039030_1_0_0"/>
<dbReference type="STRING" id="530564.Psta_4058"/>
<keyword evidence="3" id="KW-1185">Reference proteome</keyword>
<evidence type="ECO:0000313" key="3">
    <source>
        <dbReference type="Proteomes" id="UP000001887"/>
    </source>
</evidence>
<evidence type="ECO:0000313" key="2">
    <source>
        <dbReference type="EMBL" id="ADB18711.1"/>
    </source>
</evidence>
<dbReference type="AlphaFoldDB" id="D2R2X8"/>
<accession>D2R2X8</accession>
<keyword evidence="1" id="KW-0812">Transmembrane</keyword>
<dbReference type="eggNOG" id="COG1594">
    <property type="taxonomic scope" value="Bacteria"/>
</dbReference>
<reference evidence="2 3" key="1">
    <citation type="journal article" date="2009" name="Stand. Genomic Sci.">
        <title>Complete genome sequence of Pirellula staleyi type strain (ATCC 27377).</title>
        <authorList>
            <person name="Clum A."/>
            <person name="Tindall B.J."/>
            <person name="Sikorski J."/>
            <person name="Ivanova N."/>
            <person name="Mavrommatis K."/>
            <person name="Lucas S."/>
            <person name="Glavina del Rio T."/>
            <person name="Nolan M."/>
            <person name="Chen F."/>
            <person name="Tice H."/>
            <person name="Pitluck S."/>
            <person name="Cheng J.F."/>
            <person name="Chertkov O."/>
            <person name="Brettin T."/>
            <person name="Han C."/>
            <person name="Detter J.C."/>
            <person name="Kuske C."/>
            <person name="Bruce D."/>
            <person name="Goodwin L."/>
            <person name="Ovchinikova G."/>
            <person name="Pati A."/>
            <person name="Mikhailova N."/>
            <person name="Chen A."/>
            <person name="Palaniappan K."/>
            <person name="Land M."/>
            <person name="Hauser L."/>
            <person name="Chang Y.J."/>
            <person name="Jeffries C.D."/>
            <person name="Chain P."/>
            <person name="Rohde M."/>
            <person name="Goker M."/>
            <person name="Bristow J."/>
            <person name="Eisen J.A."/>
            <person name="Markowitz V."/>
            <person name="Hugenholtz P."/>
            <person name="Kyrpides N.C."/>
            <person name="Klenk H.P."/>
            <person name="Lapidus A."/>
        </authorList>
    </citation>
    <scope>NUCLEOTIDE SEQUENCE [LARGE SCALE GENOMIC DNA]</scope>
    <source>
        <strain evidence="3">ATCC 27377 / DSM 6068 / ICPB 4128</strain>
    </source>
</reference>
<evidence type="ECO:0000256" key="1">
    <source>
        <dbReference type="SAM" id="Phobius"/>
    </source>
</evidence>
<protein>
    <recommendedName>
        <fullName evidence="4">Zinc ribbon domain-containing protein</fullName>
    </recommendedName>
</protein>
<dbReference type="Proteomes" id="UP000001887">
    <property type="component" value="Chromosome"/>
</dbReference>
<dbReference type="KEGG" id="psl:Psta_4058"/>
<dbReference type="Gene3D" id="2.20.28.30">
    <property type="entry name" value="RNA polymerase ii, chain L"/>
    <property type="match status" value="1"/>
</dbReference>
<evidence type="ECO:0008006" key="4">
    <source>
        <dbReference type="Google" id="ProtNLM"/>
    </source>
</evidence>
<sequence>MSQLVTKCQVCKSLVDEEDLFCPGCGCEIPPHHATTDTERSMRDQGTIVARHHFECTGCGASMSYDPSAQTLRCPFCGNEKLDRGKDQRVLKPSGVIAFTITKDQALAQLSVFFKRGFWRPDDLAQQAKITQLTAVYVPYWTFSARTYTNWTADSSATPSHARGNWLPMSGEHRGSYRGILVGASGVLTPAETAAICPYDLSKLVDESAVDLENAVYEPFQVQRKYARPLAQQAIDNLEAQACRAYVPGECRNMKVNVRLEGLAGEPILLPVWIMAYRYGDEVHRFLVNGQSGRCTGTVPTSKTKVAVAFGIALLVVLAIVVILFFLSRM</sequence>
<keyword evidence="1" id="KW-1133">Transmembrane helix</keyword>
<organism evidence="2 3">
    <name type="scientific">Pirellula staleyi (strain ATCC 27377 / DSM 6068 / ICPB 4128)</name>
    <name type="common">Pirella staleyi</name>
    <dbReference type="NCBI Taxonomy" id="530564"/>
    <lineage>
        <taxon>Bacteria</taxon>
        <taxon>Pseudomonadati</taxon>
        <taxon>Planctomycetota</taxon>
        <taxon>Planctomycetia</taxon>
        <taxon>Pirellulales</taxon>
        <taxon>Pirellulaceae</taxon>
        <taxon>Pirellula</taxon>
    </lineage>
</organism>